<dbReference type="GO" id="GO:0008168">
    <property type="term" value="F:methyltransferase activity"/>
    <property type="evidence" value="ECO:0007669"/>
    <property type="project" value="UniProtKB-KW"/>
</dbReference>
<dbReference type="InterPro" id="IPR029063">
    <property type="entry name" value="SAM-dependent_MTases_sf"/>
</dbReference>
<reference evidence="6 7" key="1">
    <citation type="submission" date="2023-08" db="EMBL/GenBank/DDBJ databases">
        <title>The draft genome sequence of Paracraurococcus sp. LOR1-02.</title>
        <authorList>
            <person name="Kingkaew E."/>
            <person name="Tanasupawat S."/>
        </authorList>
    </citation>
    <scope>NUCLEOTIDE SEQUENCE [LARGE SCALE GENOMIC DNA]</scope>
    <source>
        <strain evidence="6 7">LOR1-02</strain>
    </source>
</reference>
<evidence type="ECO:0000256" key="1">
    <source>
        <dbReference type="ARBA" id="ARBA00011900"/>
    </source>
</evidence>
<comment type="catalytic activity">
    <reaction evidence="5">
        <text>a 2'-deoxyadenosine in DNA + S-adenosyl-L-methionine = an N(6)-methyl-2'-deoxyadenosine in DNA + S-adenosyl-L-homocysteine + H(+)</text>
        <dbReference type="Rhea" id="RHEA:15197"/>
        <dbReference type="Rhea" id="RHEA-COMP:12418"/>
        <dbReference type="Rhea" id="RHEA-COMP:12419"/>
        <dbReference type="ChEBI" id="CHEBI:15378"/>
        <dbReference type="ChEBI" id="CHEBI:57856"/>
        <dbReference type="ChEBI" id="CHEBI:59789"/>
        <dbReference type="ChEBI" id="CHEBI:90615"/>
        <dbReference type="ChEBI" id="CHEBI:90616"/>
        <dbReference type="EC" id="2.1.1.72"/>
    </reaction>
</comment>
<dbReference type="InterPro" id="IPR012327">
    <property type="entry name" value="MeTrfase_D12"/>
</dbReference>
<dbReference type="EMBL" id="JAUTWS010000014">
    <property type="protein sequence ID" value="MDO9709901.1"/>
    <property type="molecule type" value="Genomic_DNA"/>
</dbReference>
<dbReference type="InterPro" id="IPR002052">
    <property type="entry name" value="DNA_methylase_N6_adenine_CS"/>
</dbReference>
<evidence type="ECO:0000313" key="7">
    <source>
        <dbReference type="Proteomes" id="UP001243009"/>
    </source>
</evidence>
<evidence type="ECO:0000256" key="5">
    <source>
        <dbReference type="ARBA" id="ARBA00047942"/>
    </source>
</evidence>
<name>A0ABT9E153_9PROT</name>
<dbReference type="Proteomes" id="UP001243009">
    <property type="component" value="Unassembled WGS sequence"/>
</dbReference>
<organism evidence="6 7">
    <name type="scientific">Paracraurococcus lichenis</name>
    <dbReference type="NCBI Taxonomy" id="3064888"/>
    <lineage>
        <taxon>Bacteria</taxon>
        <taxon>Pseudomonadati</taxon>
        <taxon>Pseudomonadota</taxon>
        <taxon>Alphaproteobacteria</taxon>
        <taxon>Acetobacterales</taxon>
        <taxon>Roseomonadaceae</taxon>
        <taxon>Paracraurococcus</taxon>
    </lineage>
</organism>
<dbReference type="EC" id="2.1.1.72" evidence="1"/>
<proteinExistence type="predicted"/>
<dbReference type="PROSITE" id="PS00092">
    <property type="entry name" value="N6_MTASE"/>
    <property type="match status" value="1"/>
</dbReference>
<sequence>MIKYIGSKRALLAHILSAIGAKAPAGARVLDLFSGTARVGHALKAAGYRVVANDHNAFAHTLATCYVQADAGRWAEPARRILADLQRLPPRPGWFTATYCEQARFLHPDNGAKVEAIREAIAALGAEPELEAVLLTALLEAADRVDSTAGLQMAYMKQWARRALQPLRLRLPALLPRPAAGPCQALCGEAEAVAAAVDCDLAYLDPPYNQHSYLRNYHVWETLVRWDRPEVYGLAQKRTDCRTRLSDFNSRRRIGPALARTIEALRCRAVVVSFNDEGYLPRAELEAMLGARFHVEVIEIPHDRYVGAKIGIHNPQGIKVGQVGRLRNMEYLFVATERRIPLPSPQAA</sequence>
<dbReference type="Pfam" id="PF02086">
    <property type="entry name" value="MethyltransfD12"/>
    <property type="match status" value="1"/>
</dbReference>
<dbReference type="PRINTS" id="PR00505">
    <property type="entry name" value="D12N6MTFRASE"/>
</dbReference>
<gene>
    <name evidence="6" type="ORF">Q7A36_16225</name>
</gene>
<evidence type="ECO:0000256" key="3">
    <source>
        <dbReference type="ARBA" id="ARBA00022679"/>
    </source>
</evidence>
<keyword evidence="3" id="KW-0808">Transferase</keyword>
<dbReference type="SUPFAM" id="SSF53335">
    <property type="entry name" value="S-adenosyl-L-methionine-dependent methyltransferases"/>
    <property type="match status" value="1"/>
</dbReference>
<comment type="caution">
    <text evidence="6">The sequence shown here is derived from an EMBL/GenBank/DDBJ whole genome shotgun (WGS) entry which is preliminary data.</text>
</comment>
<evidence type="ECO:0000256" key="2">
    <source>
        <dbReference type="ARBA" id="ARBA00022603"/>
    </source>
</evidence>
<dbReference type="RefSeq" id="WP_305104768.1">
    <property type="nucleotide sequence ID" value="NZ_JAUTWS010000014.1"/>
</dbReference>
<accession>A0ABT9E153</accession>
<keyword evidence="4" id="KW-0949">S-adenosyl-L-methionine</keyword>
<evidence type="ECO:0000313" key="6">
    <source>
        <dbReference type="EMBL" id="MDO9709901.1"/>
    </source>
</evidence>
<keyword evidence="7" id="KW-1185">Reference proteome</keyword>
<dbReference type="Gene3D" id="3.40.50.150">
    <property type="entry name" value="Vaccinia Virus protein VP39"/>
    <property type="match status" value="1"/>
</dbReference>
<protein>
    <recommendedName>
        <fullName evidence="1">site-specific DNA-methyltransferase (adenine-specific)</fullName>
        <ecNumber evidence="1">2.1.1.72</ecNumber>
    </recommendedName>
</protein>
<dbReference type="GO" id="GO:0032259">
    <property type="term" value="P:methylation"/>
    <property type="evidence" value="ECO:0007669"/>
    <property type="project" value="UniProtKB-KW"/>
</dbReference>
<keyword evidence="2 6" id="KW-0489">Methyltransferase</keyword>
<evidence type="ECO:0000256" key="4">
    <source>
        <dbReference type="ARBA" id="ARBA00022691"/>
    </source>
</evidence>